<proteinExistence type="predicted"/>
<reference evidence="1 2" key="1">
    <citation type="submission" date="2018-11" db="EMBL/GenBank/DDBJ databases">
        <title>Genome sequence and assembly of Colletotrichum spinosum.</title>
        <authorList>
            <person name="Gan P."/>
            <person name="Shirasu K."/>
        </authorList>
    </citation>
    <scope>NUCLEOTIDE SEQUENCE [LARGE SCALE GENOMIC DNA]</scope>
    <source>
        <strain evidence="1 2">CBS 515.97</strain>
    </source>
</reference>
<protein>
    <submittedName>
        <fullName evidence="1">Uncharacterized protein</fullName>
    </submittedName>
</protein>
<evidence type="ECO:0000313" key="2">
    <source>
        <dbReference type="Proteomes" id="UP000295083"/>
    </source>
</evidence>
<dbReference type="AlphaFoldDB" id="A0A4R8QMC5"/>
<gene>
    <name evidence="1" type="ORF">C8035_v003582</name>
</gene>
<dbReference type="EMBL" id="QAPG01000006">
    <property type="protein sequence ID" value="TDZ40182.1"/>
    <property type="molecule type" value="Genomic_DNA"/>
</dbReference>
<organism evidence="1 2">
    <name type="scientific">Colletotrichum spinosum</name>
    <dbReference type="NCBI Taxonomy" id="1347390"/>
    <lineage>
        <taxon>Eukaryota</taxon>
        <taxon>Fungi</taxon>
        <taxon>Dikarya</taxon>
        <taxon>Ascomycota</taxon>
        <taxon>Pezizomycotina</taxon>
        <taxon>Sordariomycetes</taxon>
        <taxon>Hypocreomycetidae</taxon>
        <taxon>Glomerellales</taxon>
        <taxon>Glomerellaceae</taxon>
        <taxon>Colletotrichum</taxon>
        <taxon>Colletotrichum orbiculare species complex</taxon>
    </lineage>
</organism>
<sequence>MCEIKQYICPCNRLARVQITHCDAVVDRHGIPKEIDVNVVQHFSWTPWEGCAALDFQPYMYGIGICARHTEMIENCSNVGFLTRFLSQIVSRAAGY</sequence>
<evidence type="ECO:0000313" key="1">
    <source>
        <dbReference type="EMBL" id="TDZ40182.1"/>
    </source>
</evidence>
<keyword evidence="2" id="KW-1185">Reference proteome</keyword>
<accession>A0A4R8QMC5</accession>
<dbReference type="Proteomes" id="UP000295083">
    <property type="component" value="Unassembled WGS sequence"/>
</dbReference>
<name>A0A4R8QMC5_9PEZI</name>
<comment type="caution">
    <text evidence="1">The sequence shown here is derived from an EMBL/GenBank/DDBJ whole genome shotgun (WGS) entry which is preliminary data.</text>
</comment>